<dbReference type="InterPro" id="IPR003593">
    <property type="entry name" value="AAA+_ATPase"/>
</dbReference>
<dbReference type="InterPro" id="IPR027417">
    <property type="entry name" value="P-loop_NTPase"/>
</dbReference>
<dbReference type="Gene3D" id="3.40.50.300">
    <property type="entry name" value="P-loop containing nucleotide triphosphate hydrolases"/>
    <property type="match status" value="1"/>
</dbReference>
<dbReference type="GO" id="GO:0005524">
    <property type="term" value="F:ATP binding"/>
    <property type="evidence" value="ECO:0007669"/>
    <property type="project" value="InterPro"/>
</dbReference>
<reference evidence="3" key="1">
    <citation type="submission" date="2022-10" db="EMBL/GenBank/DDBJ databases">
        <title>Determination and structural analysis of whole genome sequence of Sarocladium strictum F4-1.</title>
        <authorList>
            <person name="Hu L."/>
            <person name="Jiang Y."/>
        </authorList>
    </citation>
    <scope>NUCLEOTIDE SEQUENCE</scope>
    <source>
        <strain evidence="3">F4-1</strain>
    </source>
</reference>
<dbReference type="GO" id="GO:0005634">
    <property type="term" value="C:nucleus"/>
    <property type="evidence" value="ECO:0007669"/>
    <property type="project" value="TreeGrafter"/>
</dbReference>
<dbReference type="InterPro" id="IPR003959">
    <property type="entry name" value="ATPase_AAA_core"/>
</dbReference>
<dbReference type="SMART" id="SM00382">
    <property type="entry name" value="AAA"/>
    <property type="match status" value="1"/>
</dbReference>
<dbReference type="PANTHER" id="PTHR23389:SF3">
    <property type="entry name" value="CHROMOSOME TRANSMISSION FIDELITY PROTEIN 18 HOMOLOG"/>
    <property type="match status" value="1"/>
</dbReference>
<dbReference type="GO" id="GO:0016887">
    <property type="term" value="F:ATP hydrolysis activity"/>
    <property type="evidence" value="ECO:0007669"/>
    <property type="project" value="InterPro"/>
</dbReference>
<dbReference type="PANTHER" id="PTHR23389">
    <property type="entry name" value="CHROMOSOME TRANSMISSION FIDELITY FACTOR 18"/>
    <property type="match status" value="1"/>
</dbReference>
<dbReference type="Proteomes" id="UP001175261">
    <property type="component" value="Unassembled WGS sequence"/>
</dbReference>
<accession>A0AA39GJR0</accession>
<feature type="compositionally biased region" description="Acidic residues" evidence="1">
    <location>
        <begin position="43"/>
        <end position="54"/>
    </location>
</feature>
<dbReference type="Pfam" id="PF00004">
    <property type="entry name" value="AAA"/>
    <property type="match status" value="1"/>
</dbReference>
<proteinExistence type="predicted"/>
<gene>
    <name evidence="3" type="ORF">NLU13_4888</name>
</gene>
<evidence type="ECO:0000256" key="1">
    <source>
        <dbReference type="SAM" id="MobiDB-lite"/>
    </source>
</evidence>
<evidence type="ECO:0000259" key="2">
    <source>
        <dbReference type="SMART" id="SM00382"/>
    </source>
</evidence>
<dbReference type="AlphaFoldDB" id="A0AA39GJR0"/>
<keyword evidence="4" id="KW-1185">Reference proteome</keyword>
<sequence>MLSASSPIRFPQSSSPPPPVKRPNPSTKPPTKTRSKPAGPFVLDDDDEEDDEHGENDVSNTTQPAVPLWAQNSSVFSASRSSYIIKSSSGKATAIGQRKAAQAVSYESMVAARSRTKEGRAKRSYYGIEVHELVDKAKAELAAKPANTEVVPDRPLPSVEAHAPGRKAKKVLLWTEKYRARNFMDLCGDDSTNRLVLRWLKKWDPVVFPGMVKSRPVIHRRPGKQGPEEEKPHKKILMLTGPPGLGKTTLAHVCARQAGYEVMEVNASDDRSRDVVKNRIRTSLGTESVKTVSNRRAADGTPKAAKPACVVVDEVDGVVTGSGGSGEGGFIKALIDLVLTDQKNSSGGSSADYGRKKKGDDFRLMRPLILICNDVYHPSLRPLRQSNLAEIIHVGRPQMDAVVGRLKSVFEKEGIPCDKDAARKLCEAAWGMSSGIDAKRGAESTVEGDLRGVMVVGEWVAGRFRASTSPGKASLTKQWIERNILHDLTSGAAGSRGLGRGNVKDIVSRLFQEGGGFPKQALDLSESKTRHEQPKTELGLGEQRKKYSMDRLRQMIDTSGEISHIITEIFAEYPNREYNDDLYLTKPNEAYEWLHFHDECQSRLYASQEWELAPYLCQPVLAWHHLFASPKRHYVANPAYEKRWGADAMEEDAAPPLPFSGARGDYQAFEAEKQTRAQLQSMQSQLNPTMMRLFRSAEDMATDFLPYLVRMVSPDVKPVVVGGSQGSTASVRKESERQMVKRAAEVLAEVGVAVVKGKIESDSPGTNAQFVYRMEPDLDALATFETAASLSLPSSAPTRYAVRQVLDQELQRTIALREAQARQARFHAGNPSSSISTAAILAPAIRNVADQENGKTAAVAVKRDFFGRVVEARPLAELDVNAVAESRARKEEKAKVWVTYHEGLNNAVRKPITVQEFLGGL</sequence>
<feature type="region of interest" description="Disordered" evidence="1">
    <location>
        <begin position="1"/>
        <end position="66"/>
    </location>
</feature>
<protein>
    <recommendedName>
        <fullName evidence="2">AAA+ ATPase domain-containing protein</fullName>
    </recommendedName>
</protein>
<comment type="caution">
    <text evidence="3">The sequence shown here is derived from an EMBL/GenBank/DDBJ whole genome shotgun (WGS) entry which is preliminary data.</text>
</comment>
<dbReference type="CDD" id="cd00009">
    <property type="entry name" value="AAA"/>
    <property type="match status" value="1"/>
</dbReference>
<evidence type="ECO:0000313" key="3">
    <source>
        <dbReference type="EMBL" id="KAK0388645.1"/>
    </source>
</evidence>
<evidence type="ECO:0000313" key="4">
    <source>
        <dbReference type="Proteomes" id="UP001175261"/>
    </source>
</evidence>
<feature type="compositionally biased region" description="Polar residues" evidence="1">
    <location>
        <begin position="57"/>
        <end position="66"/>
    </location>
</feature>
<organism evidence="3 4">
    <name type="scientific">Sarocladium strictum</name>
    <name type="common">Black bundle disease fungus</name>
    <name type="synonym">Acremonium strictum</name>
    <dbReference type="NCBI Taxonomy" id="5046"/>
    <lineage>
        <taxon>Eukaryota</taxon>
        <taxon>Fungi</taxon>
        <taxon>Dikarya</taxon>
        <taxon>Ascomycota</taxon>
        <taxon>Pezizomycotina</taxon>
        <taxon>Sordariomycetes</taxon>
        <taxon>Hypocreomycetidae</taxon>
        <taxon>Hypocreales</taxon>
        <taxon>Sarocladiaceae</taxon>
        <taxon>Sarocladium</taxon>
    </lineage>
</organism>
<dbReference type="SUPFAM" id="SSF52540">
    <property type="entry name" value="P-loop containing nucleoside triphosphate hydrolases"/>
    <property type="match status" value="1"/>
</dbReference>
<feature type="compositionally biased region" description="Low complexity" evidence="1">
    <location>
        <begin position="1"/>
        <end position="13"/>
    </location>
</feature>
<dbReference type="GO" id="GO:0003677">
    <property type="term" value="F:DNA binding"/>
    <property type="evidence" value="ECO:0007669"/>
    <property type="project" value="TreeGrafter"/>
</dbReference>
<feature type="domain" description="AAA+ ATPase" evidence="2">
    <location>
        <begin position="233"/>
        <end position="398"/>
    </location>
</feature>
<feature type="compositionally biased region" description="Pro residues" evidence="1">
    <location>
        <begin position="14"/>
        <end position="28"/>
    </location>
</feature>
<name>A0AA39GJR0_SARSR</name>
<dbReference type="EMBL" id="JAPDFR010000003">
    <property type="protein sequence ID" value="KAK0388645.1"/>
    <property type="molecule type" value="Genomic_DNA"/>
</dbReference>